<sequence>MQALSIHAGPKALAHLRTRGLRPGDVRVVPGAAGGPKGLILHHLDRHLFGEWLTQDTPGSLHLVGASIGAWRMAAAAMPQVDQAFTELAAAYIAQRYDPEPPRKAPTPGQISAHFGATLAAFFEGQIGNVVNHPRRRLHVLTARGRQVLTRETPARRAVGFGSLALGNAISRKVVGSFLERTVFSTPGEALPVTLDDLPTRHVALNTGNFLPALQASCSIPFVLEAVHDIPGARAGAHWDGGLVDYHLHWPYAAMSDGLVLYPHFQRQVIPGWLDKGLRWRHGASPMLDNVVLLTPDPQWVATLPGGKLPDRKDFVRLGFDERVQAWRRAVAESARLAHEWADWLAKGCPTDRVKPL</sequence>
<dbReference type="RefSeq" id="WP_109036612.1">
    <property type="nucleotide sequence ID" value="NZ_CP029210.1"/>
</dbReference>
<reference evidence="1 2" key="1">
    <citation type="submission" date="2018-05" db="EMBL/GenBank/DDBJ databases">
        <title>complete genome sequence of Aquabacterium olei NBRC 110486.</title>
        <authorList>
            <person name="Tang B."/>
            <person name="Chang J."/>
            <person name="Zhang L."/>
            <person name="Yang H."/>
        </authorList>
    </citation>
    <scope>NUCLEOTIDE SEQUENCE [LARGE SCALE GENOMIC DNA]</scope>
    <source>
        <strain evidence="1 2">NBRC 110486</strain>
    </source>
</reference>
<dbReference type="InterPro" id="IPR016035">
    <property type="entry name" value="Acyl_Trfase/lysoPLipase"/>
</dbReference>
<keyword evidence="2" id="KW-1185">Reference proteome</keyword>
<protein>
    <submittedName>
        <fullName evidence="1">Phospholipase</fullName>
    </submittedName>
</protein>
<dbReference type="Proteomes" id="UP000244892">
    <property type="component" value="Chromosome"/>
</dbReference>
<organism evidence="1 2">
    <name type="scientific">Aquabacterium olei</name>
    <dbReference type="NCBI Taxonomy" id="1296669"/>
    <lineage>
        <taxon>Bacteria</taxon>
        <taxon>Pseudomonadati</taxon>
        <taxon>Pseudomonadota</taxon>
        <taxon>Betaproteobacteria</taxon>
        <taxon>Burkholderiales</taxon>
        <taxon>Aquabacterium</taxon>
    </lineage>
</organism>
<evidence type="ECO:0000313" key="2">
    <source>
        <dbReference type="Proteomes" id="UP000244892"/>
    </source>
</evidence>
<dbReference type="EMBL" id="CP029210">
    <property type="protein sequence ID" value="AWI53612.1"/>
    <property type="molecule type" value="Genomic_DNA"/>
</dbReference>
<dbReference type="AlphaFoldDB" id="A0A2U8FRB8"/>
<proteinExistence type="predicted"/>
<dbReference type="SUPFAM" id="SSF52151">
    <property type="entry name" value="FabD/lysophospholipase-like"/>
    <property type="match status" value="1"/>
</dbReference>
<evidence type="ECO:0000313" key="1">
    <source>
        <dbReference type="EMBL" id="AWI53612.1"/>
    </source>
</evidence>
<dbReference type="KEGG" id="aon:DEH84_09335"/>
<dbReference type="OrthoDB" id="8586159at2"/>
<name>A0A2U8FRB8_9BURK</name>
<gene>
    <name evidence="1" type="ORF">DEH84_09335</name>
</gene>
<accession>A0A2U8FRB8</accession>